<evidence type="ECO:0000313" key="6">
    <source>
        <dbReference type="Proteomes" id="UP000603912"/>
    </source>
</evidence>
<dbReference type="PROSITE" id="PS00356">
    <property type="entry name" value="HTH_LACI_1"/>
    <property type="match status" value="1"/>
</dbReference>
<sequence length="347" mass="37815">MTEHRLLRRSTLEDVAREAGVSLATADRVVHRRDGVREKTIRRVEAAIAKLGYRPNAAAASLSRNKTWRFAFMLPANSNAFIANLAEQVERTSDWLTGQNGFIDVMRVDVFDPVTLAKALWDLPAVYEGVAVVALDDARVRAAMDDLVARGVHVVTLVSDAPGSRRANYVGIDNPAAGRTAGSLMGRFLRGQKGFVGIITGSLSLRDHAERHFGFRQVLSAEYPDLVGLPPAEGRDDSARNHEIARALLAQHPDLVGIYNAGAGNEGIAAALREAGAGRDIVWIAHELTGDTRRLLLEGTIAAIINQDPGHEARSAARILLALCTGQLIYPDQERIRIEIFLRDNLN</sequence>
<keyword evidence="3" id="KW-0804">Transcription</keyword>
<accession>A0A917I9U6</accession>
<dbReference type="RefSeq" id="WP_188518497.1">
    <property type="nucleotide sequence ID" value="NZ_BMES01000002.1"/>
</dbReference>
<evidence type="ECO:0000256" key="3">
    <source>
        <dbReference type="ARBA" id="ARBA00023163"/>
    </source>
</evidence>
<dbReference type="Proteomes" id="UP000603912">
    <property type="component" value="Unassembled WGS sequence"/>
</dbReference>
<keyword evidence="1" id="KW-0805">Transcription regulation</keyword>
<dbReference type="Pfam" id="PF00356">
    <property type="entry name" value="LacI"/>
    <property type="match status" value="1"/>
</dbReference>
<dbReference type="AlphaFoldDB" id="A0A917I9U6"/>
<dbReference type="InterPro" id="IPR025997">
    <property type="entry name" value="SBP_2_dom"/>
</dbReference>
<dbReference type="SUPFAM" id="SSF53822">
    <property type="entry name" value="Periplasmic binding protein-like I"/>
    <property type="match status" value="1"/>
</dbReference>
<keyword evidence="2" id="KW-0238">DNA-binding</keyword>
<dbReference type="InterPro" id="IPR000843">
    <property type="entry name" value="HTH_LacI"/>
</dbReference>
<dbReference type="Gene3D" id="3.40.50.2300">
    <property type="match status" value="2"/>
</dbReference>
<dbReference type="SMART" id="SM00354">
    <property type="entry name" value="HTH_LACI"/>
    <property type="match status" value="1"/>
</dbReference>
<dbReference type="EMBL" id="BMES01000002">
    <property type="protein sequence ID" value="GGH23662.1"/>
    <property type="molecule type" value="Genomic_DNA"/>
</dbReference>
<evidence type="ECO:0000256" key="1">
    <source>
        <dbReference type="ARBA" id="ARBA00023015"/>
    </source>
</evidence>
<evidence type="ECO:0000259" key="4">
    <source>
        <dbReference type="PROSITE" id="PS50932"/>
    </source>
</evidence>
<dbReference type="PROSITE" id="PS50932">
    <property type="entry name" value="HTH_LACI_2"/>
    <property type="match status" value="1"/>
</dbReference>
<proteinExistence type="predicted"/>
<dbReference type="CDD" id="cd06307">
    <property type="entry name" value="PBP1_sugar_binding"/>
    <property type="match status" value="1"/>
</dbReference>
<comment type="caution">
    <text evidence="5">The sequence shown here is derived from an EMBL/GenBank/DDBJ whole genome shotgun (WGS) entry which is preliminary data.</text>
</comment>
<organism evidence="5 6">
    <name type="scientific">Alsobacter metallidurans</name>
    <dbReference type="NCBI Taxonomy" id="340221"/>
    <lineage>
        <taxon>Bacteria</taxon>
        <taxon>Pseudomonadati</taxon>
        <taxon>Pseudomonadota</taxon>
        <taxon>Alphaproteobacteria</taxon>
        <taxon>Hyphomicrobiales</taxon>
        <taxon>Alsobacteraceae</taxon>
        <taxon>Alsobacter</taxon>
    </lineage>
</organism>
<dbReference type="SUPFAM" id="SSF47413">
    <property type="entry name" value="lambda repressor-like DNA-binding domains"/>
    <property type="match status" value="1"/>
</dbReference>
<dbReference type="GO" id="GO:0003700">
    <property type="term" value="F:DNA-binding transcription factor activity"/>
    <property type="evidence" value="ECO:0007669"/>
    <property type="project" value="TreeGrafter"/>
</dbReference>
<dbReference type="GO" id="GO:0000976">
    <property type="term" value="F:transcription cis-regulatory region binding"/>
    <property type="evidence" value="ECO:0007669"/>
    <property type="project" value="TreeGrafter"/>
</dbReference>
<protein>
    <submittedName>
        <fullName evidence="5">Transcriptional regulator</fullName>
    </submittedName>
</protein>
<dbReference type="Pfam" id="PF13407">
    <property type="entry name" value="Peripla_BP_4"/>
    <property type="match status" value="1"/>
</dbReference>
<name>A0A917I9U6_9HYPH</name>
<evidence type="ECO:0000313" key="5">
    <source>
        <dbReference type="EMBL" id="GGH23662.1"/>
    </source>
</evidence>
<dbReference type="InterPro" id="IPR010982">
    <property type="entry name" value="Lambda_DNA-bd_dom_sf"/>
</dbReference>
<keyword evidence="6" id="KW-1185">Reference proteome</keyword>
<dbReference type="Gene3D" id="1.10.260.40">
    <property type="entry name" value="lambda repressor-like DNA-binding domains"/>
    <property type="match status" value="1"/>
</dbReference>
<feature type="domain" description="HTH lacI-type" evidence="4">
    <location>
        <begin position="10"/>
        <end position="64"/>
    </location>
</feature>
<dbReference type="InterPro" id="IPR028082">
    <property type="entry name" value="Peripla_BP_I"/>
</dbReference>
<dbReference type="CDD" id="cd01392">
    <property type="entry name" value="HTH_LacI"/>
    <property type="match status" value="1"/>
</dbReference>
<evidence type="ECO:0000256" key="2">
    <source>
        <dbReference type="ARBA" id="ARBA00023125"/>
    </source>
</evidence>
<dbReference type="PANTHER" id="PTHR30146:SF152">
    <property type="entry name" value="TRANSCRIPTIONAL REGULATORY PROTEIN"/>
    <property type="match status" value="1"/>
</dbReference>
<dbReference type="PANTHER" id="PTHR30146">
    <property type="entry name" value="LACI-RELATED TRANSCRIPTIONAL REPRESSOR"/>
    <property type="match status" value="1"/>
</dbReference>
<gene>
    <name evidence="5" type="ORF">GCM10007036_29570</name>
</gene>
<reference evidence="5" key="2">
    <citation type="submission" date="2020-09" db="EMBL/GenBank/DDBJ databases">
        <authorList>
            <person name="Sun Q."/>
            <person name="Zhou Y."/>
        </authorList>
    </citation>
    <scope>NUCLEOTIDE SEQUENCE</scope>
    <source>
        <strain evidence="5">CGMCC 1.12214</strain>
    </source>
</reference>
<reference evidence="5" key="1">
    <citation type="journal article" date="2014" name="Int. J. Syst. Evol. Microbiol.">
        <title>Complete genome sequence of Corynebacterium casei LMG S-19264T (=DSM 44701T), isolated from a smear-ripened cheese.</title>
        <authorList>
            <consortium name="US DOE Joint Genome Institute (JGI-PGF)"/>
            <person name="Walter F."/>
            <person name="Albersmeier A."/>
            <person name="Kalinowski J."/>
            <person name="Ruckert C."/>
        </authorList>
    </citation>
    <scope>NUCLEOTIDE SEQUENCE</scope>
    <source>
        <strain evidence="5">CGMCC 1.12214</strain>
    </source>
</reference>